<feature type="transmembrane region" description="Helical" evidence="7">
    <location>
        <begin position="358"/>
        <end position="378"/>
    </location>
</feature>
<dbReference type="InterPro" id="IPR011701">
    <property type="entry name" value="MFS"/>
</dbReference>
<dbReference type="PANTHER" id="PTHR43266:SF2">
    <property type="entry name" value="MAJOR FACILITATOR SUPERFAMILY (MFS) PROFILE DOMAIN-CONTAINING PROTEIN"/>
    <property type="match status" value="1"/>
</dbReference>
<evidence type="ECO:0000256" key="3">
    <source>
        <dbReference type="ARBA" id="ARBA00022475"/>
    </source>
</evidence>
<accession>A0A0P9RRY9</accession>
<evidence type="ECO:0000259" key="8">
    <source>
        <dbReference type="SMART" id="SM00563"/>
    </source>
</evidence>
<feature type="transmembrane region" description="Helical" evidence="7">
    <location>
        <begin position="479"/>
        <end position="501"/>
    </location>
</feature>
<dbReference type="SUPFAM" id="SSF103473">
    <property type="entry name" value="MFS general substrate transporter"/>
    <property type="match status" value="1"/>
</dbReference>
<organism evidence="9 10">
    <name type="scientific">Pseudomonas syringae pv. helianthi</name>
    <dbReference type="NCBI Taxonomy" id="251654"/>
    <lineage>
        <taxon>Bacteria</taxon>
        <taxon>Pseudomonadati</taxon>
        <taxon>Pseudomonadota</taxon>
        <taxon>Gammaproteobacteria</taxon>
        <taxon>Pseudomonadales</taxon>
        <taxon>Pseudomonadaceae</taxon>
        <taxon>Pseudomonas</taxon>
    </lineage>
</organism>
<dbReference type="GO" id="GO:0016746">
    <property type="term" value="F:acyltransferase activity"/>
    <property type="evidence" value="ECO:0007669"/>
    <property type="project" value="UniProtKB-KW"/>
</dbReference>
<dbReference type="InterPro" id="IPR002123">
    <property type="entry name" value="Plipid/glycerol_acylTrfase"/>
</dbReference>
<dbReference type="SMART" id="SM00563">
    <property type="entry name" value="PlsC"/>
    <property type="match status" value="1"/>
</dbReference>
<sequence length="930" mass="103163">MIEQVVKPVIQTECDEHADCHERKQLDQRLEGNGQHHAAMVFGDVQIARAEDDGEQRKDQRHHQRGILSAGAGGVGHRTNENIHAQHDAFQLQRDIRQHADQADQRHHDRQWLGLAVACCDEVGNRGDVFLLADQHHLLQHPGRQHHQHDRAQIDRQERPQLFGGLAHCAKKRPAGAVNRQRQAVDPSAHGRAQRCAVPVAVKGDGEHDGHIGKGNGRNQPAGQRHIKIHTVSIAQSRTMAALRLCRPRSSVPGCRRRCTTPRSIKKAHWRFVKRNVLSTFGRVTSSMCLGLAAASVRPSLSGPRTMSQQSQFSLLGKRRFLPFFITQSLGAFNDNIFKQSLILAILYKLSIDGDRSIYVNLCALLFILPFFLFSALAGQFGEKYPKDTLIRIIKFGEIVIMAVGAAGFLFNHLELMLAALFAMGTHSALFGPVKYSILPQHLRESELVGGNALVEMGTFLAILAGTISAGVMMSSSHYAWVVAAAIVLVACLGFVASFGIPRATAASPEMKLNWNIFTQSWATLRMGLGQTPAVSRSIVGNSWFWFVGAIYLTQIPAYAKEWMYGDETVVTLILTVFSIGIALGSLLCERLSGHKVEIGLVPFGSMGLTIFGLLLWWHSGAFPQNVRANDWLAVLSYGQGWLVLFDILGIGVFGGFYIVPLYALIQSRTPVKERSRVIAANNILNALFMVVSAIVSILLLSFAKLSIPQLFLAVSLMNIAVNIYIFKIVPEFTMRFMIWLLGHSMYRVEHRDLDRIPDEGAALLVCNHVSFVDALLIAGAVRRPIRFVMYYKIYQLPVLNFIFRTAGTIPIAGRNEDMDIYEKSFKRIARYLAEGELVCIFPEGKLTTDGEISGFKSGMSRIIQETPVPVIPLALQGLWGSFFSRDPSKTLFRRLWSRVVLVAGSPIAADVATPVDVREEVKALRGKVQ</sequence>
<dbReference type="CDD" id="cd06173">
    <property type="entry name" value="MFS_MefA_like"/>
    <property type="match status" value="1"/>
</dbReference>
<keyword evidence="6 7" id="KW-0472">Membrane</keyword>
<dbReference type="PANTHER" id="PTHR43266">
    <property type="entry name" value="MACROLIDE-EFFLUX PROTEIN"/>
    <property type="match status" value="1"/>
</dbReference>
<feature type="transmembrane region" description="Helical" evidence="7">
    <location>
        <begin position="570"/>
        <end position="589"/>
    </location>
</feature>
<dbReference type="AlphaFoldDB" id="A0A0P9RRY9"/>
<evidence type="ECO:0000256" key="1">
    <source>
        <dbReference type="ARBA" id="ARBA00004651"/>
    </source>
</evidence>
<feature type="domain" description="Phospholipid/glycerol acyltransferase" evidence="8">
    <location>
        <begin position="763"/>
        <end position="879"/>
    </location>
</feature>
<feature type="transmembrane region" description="Helical" evidence="7">
    <location>
        <begin position="601"/>
        <end position="620"/>
    </location>
</feature>
<dbReference type="EMBL" id="LJQM01000216">
    <property type="protein sequence ID" value="KPX41397.1"/>
    <property type="molecule type" value="Genomic_DNA"/>
</dbReference>
<evidence type="ECO:0000313" key="10">
    <source>
        <dbReference type="Proteomes" id="UP000050557"/>
    </source>
</evidence>
<evidence type="ECO:0000256" key="7">
    <source>
        <dbReference type="SAM" id="Phobius"/>
    </source>
</evidence>
<dbReference type="GO" id="GO:0022857">
    <property type="term" value="F:transmembrane transporter activity"/>
    <property type="evidence" value="ECO:0007669"/>
    <property type="project" value="InterPro"/>
</dbReference>
<name>A0A0P9RRY9_9PSED</name>
<reference evidence="9 10" key="1">
    <citation type="submission" date="2015-09" db="EMBL/GenBank/DDBJ databases">
        <title>Genome announcement of multiple Pseudomonas syringae strains.</title>
        <authorList>
            <person name="Thakur S."/>
            <person name="Wang P.W."/>
            <person name="Gong Y."/>
            <person name="Weir B.S."/>
            <person name="Guttman D.S."/>
        </authorList>
    </citation>
    <scope>NUCLEOTIDE SEQUENCE [LARGE SCALE GENOMIC DNA]</scope>
    <source>
        <strain evidence="9 10">ICMP4531</strain>
    </source>
</reference>
<evidence type="ECO:0000313" key="9">
    <source>
        <dbReference type="EMBL" id="KPX41397.1"/>
    </source>
</evidence>
<dbReference type="Gene3D" id="1.20.1250.20">
    <property type="entry name" value="MFS general substrate transporter like domains"/>
    <property type="match status" value="1"/>
</dbReference>
<dbReference type="Pfam" id="PF01553">
    <property type="entry name" value="Acyltransferase"/>
    <property type="match status" value="1"/>
</dbReference>
<feature type="transmembrane region" description="Helical" evidence="7">
    <location>
        <begin position="707"/>
        <end position="726"/>
    </location>
</feature>
<dbReference type="GO" id="GO:0005886">
    <property type="term" value="C:plasma membrane"/>
    <property type="evidence" value="ECO:0007669"/>
    <property type="project" value="UniProtKB-SubCell"/>
</dbReference>
<feature type="transmembrane region" description="Helical" evidence="7">
    <location>
        <begin position="448"/>
        <end position="473"/>
    </location>
</feature>
<dbReference type="InterPro" id="IPR036259">
    <property type="entry name" value="MFS_trans_sf"/>
</dbReference>
<proteinExistence type="predicted"/>
<feature type="transmembrane region" description="Helical" evidence="7">
    <location>
        <begin position="390"/>
        <end position="411"/>
    </location>
</feature>
<evidence type="ECO:0000256" key="6">
    <source>
        <dbReference type="ARBA" id="ARBA00023136"/>
    </source>
</evidence>
<comment type="subcellular location">
    <subcellularLocation>
        <location evidence="1">Cell membrane</location>
        <topology evidence="1">Multi-pass membrane protein</topology>
    </subcellularLocation>
</comment>
<feature type="transmembrane region" description="Helical" evidence="7">
    <location>
        <begin position="640"/>
        <end position="666"/>
    </location>
</feature>
<dbReference type="PATRIC" id="fig|251654.3.peg.5031"/>
<keyword evidence="3" id="KW-1003">Cell membrane</keyword>
<dbReference type="SUPFAM" id="SSF69593">
    <property type="entry name" value="Glycerol-3-phosphate (1)-acyltransferase"/>
    <property type="match status" value="1"/>
</dbReference>
<feature type="transmembrane region" description="Helical" evidence="7">
    <location>
        <begin position="417"/>
        <end position="436"/>
    </location>
</feature>
<feature type="transmembrane region" description="Helical" evidence="7">
    <location>
        <begin position="678"/>
        <end position="701"/>
    </location>
</feature>
<keyword evidence="4 7" id="KW-0812">Transmembrane</keyword>
<evidence type="ECO:0000256" key="2">
    <source>
        <dbReference type="ARBA" id="ARBA00022448"/>
    </source>
</evidence>
<feature type="transmembrane region" description="Helical" evidence="7">
    <location>
        <begin position="539"/>
        <end position="558"/>
    </location>
</feature>
<protein>
    <submittedName>
        <fullName evidence="9">Phospholipid/glycerol acyltransferase:phospholipid/glycerol acyltransferase</fullName>
    </submittedName>
</protein>
<keyword evidence="9" id="KW-0012">Acyltransferase</keyword>
<dbReference type="CDD" id="cd07989">
    <property type="entry name" value="LPLAT_AGPAT-like"/>
    <property type="match status" value="1"/>
</dbReference>
<evidence type="ECO:0000256" key="5">
    <source>
        <dbReference type="ARBA" id="ARBA00022989"/>
    </source>
</evidence>
<evidence type="ECO:0000256" key="4">
    <source>
        <dbReference type="ARBA" id="ARBA00022692"/>
    </source>
</evidence>
<dbReference type="Proteomes" id="UP000050557">
    <property type="component" value="Unassembled WGS sequence"/>
</dbReference>
<keyword evidence="5 7" id="KW-1133">Transmembrane helix</keyword>
<comment type="caution">
    <text evidence="9">The sequence shown here is derived from an EMBL/GenBank/DDBJ whole genome shotgun (WGS) entry which is preliminary data.</text>
</comment>
<keyword evidence="2" id="KW-0813">Transport</keyword>
<gene>
    <name evidence="9" type="ORF">ALO68_05525</name>
</gene>
<dbReference type="Pfam" id="PF07690">
    <property type="entry name" value="MFS_1"/>
    <property type="match status" value="1"/>
</dbReference>
<keyword evidence="9" id="KW-0808">Transferase</keyword>